<name>A0A7J5HNN2_BACUN</name>
<dbReference type="SUPFAM" id="SSF52540">
    <property type="entry name" value="P-loop containing nucleoside triphosphate hydrolases"/>
    <property type="match status" value="1"/>
</dbReference>
<sequence length="917" mass="105075">MNRGSEWRIWDLHVHTPLSIENNYGCANDEEGWNKYITALEQLPSDIKVLGINDYLFIDGYKKVKEYKDSGRLSNIELLLPVVEFRLAKFCGHKQFKRINFHVIFSDEVSADVIQHQFLNALSPHYALSPDCTQQWGGVVTRENLEDLGRRIINSVPDAQKQNYGSPLKEGFNNLNLELSQIITILNNAPQYFKGKYLTAIGKTEWDEFKWDDTSIAEKKTIINQADIVFTAAENIEKFNNAKIKLQEQNVNSLLLDCSDAHSFANASTKDCLGNCKTWIKADPTFEGFKQILFEPEDRVCICDSKPEYKYDYDVIDRVELNSANTWHQTIYLNQNLNSIIGGRSTGKSTLLASLAASFNCADDVDNKDYINQLRDSVHVYWRDGQENGDKYIEYFPQNKISKVAEPQETDKLLMDILLGKEDVKVEYDKHKSLLASRFSTIQANVALYFEKRRLYIEKKQYIKGIGDDKGIKIEIAKLEKLRNEYQSKLTDKSEVLNIYIKDAEEIRKKQMTKSLLLKESEMLKQHLSDCFVVINNSINISDLTLEHSSELSQIIKSAIEKANTEVQGTITQILAKNAQSILKIDGQIAEIQLKDVYKEGKQIFEANKSLTDIIKQLDELNKKLALITRETETSQKLHEEFKEIGNNLLSMHISYLDAMNDIAFKMRLQYEDVLLTSAIVLKPTLNQTLSECISLRSAAMNDLIDNVVKGFNKRTKADIEECLRNILNKALRNEIPFKAGYDAQSFMSRILSENWFGLSLNVEYDGDNLKDMSPGKRSFVVLKLLLDFSDKRSPILIDQPEDNLDNRAIYTDLVKYIRKKKKERQIILVTHNPNIVVGADSEEVIIANQNGKNSPNDNGIKFQYLCGSLENSKDRINDETMPILDRCGVREHVCDILEGGKNAFMDREHKYGFYKI</sequence>
<gene>
    <name evidence="2" type="ORF">GAP55_06320</name>
</gene>
<dbReference type="Gene3D" id="3.40.50.300">
    <property type="entry name" value="P-loop containing nucleotide triphosphate hydrolases"/>
    <property type="match status" value="1"/>
</dbReference>
<evidence type="ECO:0000256" key="1">
    <source>
        <dbReference type="SAM" id="Coils"/>
    </source>
</evidence>
<dbReference type="Proteomes" id="UP000466952">
    <property type="component" value="Unassembled WGS sequence"/>
</dbReference>
<organism evidence="2 3">
    <name type="scientific">Bacteroides uniformis</name>
    <dbReference type="NCBI Taxonomy" id="820"/>
    <lineage>
        <taxon>Bacteria</taxon>
        <taxon>Pseudomonadati</taxon>
        <taxon>Bacteroidota</taxon>
        <taxon>Bacteroidia</taxon>
        <taxon>Bacteroidales</taxon>
        <taxon>Bacteroidaceae</taxon>
        <taxon>Bacteroides</taxon>
    </lineage>
</organism>
<evidence type="ECO:0008006" key="4">
    <source>
        <dbReference type="Google" id="ProtNLM"/>
    </source>
</evidence>
<dbReference type="NCBIfam" id="NF045780">
    <property type="entry name" value="TrlF_fam_ATP"/>
    <property type="match status" value="1"/>
</dbReference>
<dbReference type="AlphaFoldDB" id="A0A7J5HNN2"/>
<evidence type="ECO:0000313" key="2">
    <source>
        <dbReference type="EMBL" id="KAB4214260.1"/>
    </source>
</evidence>
<feature type="coiled-coil region" evidence="1">
    <location>
        <begin position="604"/>
        <end position="631"/>
    </location>
</feature>
<keyword evidence="1" id="KW-0175">Coiled coil</keyword>
<dbReference type="InterPro" id="IPR027417">
    <property type="entry name" value="P-loop_NTPase"/>
</dbReference>
<dbReference type="EMBL" id="WCTR01000004">
    <property type="protein sequence ID" value="KAB4214260.1"/>
    <property type="molecule type" value="Genomic_DNA"/>
</dbReference>
<comment type="caution">
    <text evidence="2">The sequence shown here is derived from an EMBL/GenBank/DDBJ whole genome shotgun (WGS) entry which is preliminary data.</text>
</comment>
<protein>
    <recommendedName>
        <fullName evidence="4">DNA repair protein</fullName>
    </recommendedName>
</protein>
<evidence type="ECO:0000313" key="3">
    <source>
        <dbReference type="Proteomes" id="UP000466952"/>
    </source>
</evidence>
<dbReference type="InterPro" id="IPR054787">
    <property type="entry name" value="TrlF_ATPase"/>
</dbReference>
<proteinExistence type="predicted"/>
<reference evidence="2 3" key="1">
    <citation type="journal article" date="2019" name="Nat. Med.">
        <title>A library of human gut bacterial isolates paired with longitudinal multiomics data enables mechanistic microbiome research.</title>
        <authorList>
            <person name="Poyet M."/>
            <person name="Groussin M."/>
            <person name="Gibbons S.M."/>
            <person name="Avila-Pacheco J."/>
            <person name="Jiang X."/>
            <person name="Kearney S.M."/>
            <person name="Perrotta A.R."/>
            <person name="Berdy B."/>
            <person name="Zhao S."/>
            <person name="Lieberman T.D."/>
            <person name="Swanson P.K."/>
            <person name="Smith M."/>
            <person name="Roesemann S."/>
            <person name="Alexander J.E."/>
            <person name="Rich S.A."/>
            <person name="Livny J."/>
            <person name="Vlamakis H."/>
            <person name="Clish C."/>
            <person name="Bullock K."/>
            <person name="Deik A."/>
            <person name="Scott J."/>
            <person name="Pierce K.A."/>
            <person name="Xavier R.J."/>
            <person name="Alm E.J."/>
        </authorList>
    </citation>
    <scope>NUCLEOTIDE SEQUENCE [LARGE SCALE GENOMIC DNA]</scope>
    <source>
        <strain evidence="2 3">BIOML-A11</strain>
    </source>
</reference>
<dbReference type="RefSeq" id="WP_118058669.1">
    <property type="nucleotide sequence ID" value="NZ_WCTR01000004.1"/>
</dbReference>
<accession>A0A7J5HNN2</accession>